<feature type="domain" description="PA" evidence="12">
    <location>
        <begin position="199"/>
        <end position="313"/>
    </location>
</feature>
<evidence type="ECO:0000256" key="8">
    <source>
        <dbReference type="ARBA" id="ARBA00023136"/>
    </source>
</evidence>
<protein>
    <recommendedName>
        <fullName evidence="16">PA domain-containing protein</fullName>
    </recommendedName>
</protein>
<evidence type="ECO:0000256" key="5">
    <source>
        <dbReference type="ARBA" id="ARBA00022737"/>
    </source>
</evidence>
<evidence type="ECO:0000256" key="7">
    <source>
        <dbReference type="ARBA" id="ARBA00022989"/>
    </source>
</evidence>
<keyword evidence="9" id="KW-0325">Glycoprotein</keyword>
<proteinExistence type="predicted"/>
<organism evidence="14 15">
    <name type="scientific">Cyclostephanos tholiformis</name>
    <dbReference type="NCBI Taxonomy" id="382380"/>
    <lineage>
        <taxon>Eukaryota</taxon>
        <taxon>Sar</taxon>
        <taxon>Stramenopiles</taxon>
        <taxon>Ochrophyta</taxon>
        <taxon>Bacillariophyta</taxon>
        <taxon>Coscinodiscophyceae</taxon>
        <taxon>Thalassiosirophycidae</taxon>
        <taxon>Stephanodiscales</taxon>
        <taxon>Stephanodiscaceae</taxon>
        <taxon>Cyclostephanos</taxon>
    </lineage>
</organism>
<evidence type="ECO:0000256" key="11">
    <source>
        <dbReference type="SAM" id="Phobius"/>
    </source>
</evidence>
<dbReference type="Pfam" id="PF25011">
    <property type="entry name" value="VSR_TRX"/>
    <property type="match status" value="1"/>
</dbReference>
<name>A0ABD3RCU4_9STRA</name>
<dbReference type="EMBL" id="JALLPB020000395">
    <property type="protein sequence ID" value="KAL3809596.1"/>
    <property type="molecule type" value="Genomic_DNA"/>
</dbReference>
<dbReference type="PANTHER" id="PTHR22702">
    <property type="entry name" value="PROTEASE-ASSOCIATED DOMAIN-CONTAINING PROTEIN"/>
    <property type="match status" value="1"/>
</dbReference>
<keyword evidence="4" id="KW-0732">Signal</keyword>
<dbReference type="InterPro" id="IPR046450">
    <property type="entry name" value="PA_dom_sf"/>
</dbReference>
<dbReference type="PANTHER" id="PTHR22702:SF1">
    <property type="entry name" value="PROTEASE-ASSOCIATED DOMAIN-CONTAINING PROTEIN 1"/>
    <property type="match status" value="1"/>
</dbReference>
<evidence type="ECO:0000256" key="3">
    <source>
        <dbReference type="ARBA" id="ARBA00022692"/>
    </source>
</evidence>
<reference evidence="14 15" key="1">
    <citation type="submission" date="2024-10" db="EMBL/GenBank/DDBJ databases">
        <title>Updated reference genomes for cyclostephanoid diatoms.</title>
        <authorList>
            <person name="Roberts W.R."/>
            <person name="Alverson A.J."/>
        </authorList>
    </citation>
    <scope>NUCLEOTIDE SEQUENCE [LARGE SCALE GENOMIC DNA]</scope>
    <source>
        <strain evidence="14 15">AJA228-03</strain>
    </source>
</reference>
<dbReference type="Gene3D" id="3.50.30.30">
    <property type="match status" value="1"/>
</dbReference>
<dbReference type="Pfam" id="PF02225">
    <property type="entry name" value="PA"/>
    <property type="match status" value="1"/>
</dbReference>
<keyword evidence="8 11" id="KW-0472">Membrane</keyword>
<feature type="transmembrane region" description="Helical" evidence="11">
    <location>
        <begin position="585"/>
        <end position="604"/>
    </location>
</feature>
<dbReference type="GO" id="GO:0012505">
    <property type="term" value="C:endomembrane system"/>
    <property type="evidence" value="ECO:0007669"/>
    <property type="project" value="UniProtKB-SubCell"/>
</dbReference>
<evidence type="ECO:0000313" key="15">
    <source>
        <dbReference type="Proteomes" id="UP001530377"/>
    </source>
</evidence>
<evidence type="ECO:0000256" key="9">
    <source>
        <dbReference type="ARBA" id="ARBA00023180"/>
    </source>
</evidence>
<keyword evidence="5" id="KW-0677">Repeat</keyword>
<keyword evidence="6" id="KW-0106">Calcium</keyword>
<keyword evidence="15" id="KW-1185">Reference proteome</keyword>
<accession>A0ABD3RCU4</accession>
<dbReference type="InterPro" id="IPR003137">
    <property type="entry name" value="PA_domain"/>
</dbReference>
<gene>
    <name evidence="14" type="ORF">ACHAXA_005812</name>
</gene>
<evidence type="ECO:0000313" key="14">
    <source>
        <dbReference type="EMBL" id="KAL3809596.1"/>
    </source>
</evidence>
<dbReference type="Proteomes" id="UP001530377">
    <property type="component" value="Unassembled WGS sequence"/>
</dbReference>
<dbReference type="SUPFAM" id="SSF52025">
    <property type="entry name" value="PA domain"/>
    <property type="match status" value="1"/>
</dbReference>
<evidence type="ECO:0000259" key="13">
    <source>
        <dbReference type="Pfam" id="PF25011"/>
    </source>
</evidence>
<keyword evidence="7 11" id="KW-1133">Transmembrane helix</keyword>
<dbReference type="InterPro" id="IPR056858">
    <property type="entry name" value="VSR_TRX"/>
</dbReference>
<evidence type="ECO:0000256" key="4">
    <source>
        <dbReference type="ARBA" id="ARBA00022729"/>
    </source>
</evidence>
<comment type="caution">
    <text evidence="14">The sequence shown here is derived from an EMBL/GenBank/DDBJ whole genome shotgun (WGS) entry which is preliminary data.</text>
</comment>
<dbReference type="GO" id="GO:0016020">
    <property type="term" value="C:membrane"/>
    <property type="evidence" value="ECO:0007669"/>
    <property type="project" value="UniProtKB-SubCell"/>
</dbReference>
<keyword evidence="3 11" id="KW-0812">Transmembrane</keyword>
<evidence type="ECO:0008006" key="16">
    <source>
        <dbReference type="Google" id="ProtNLM"/>
    </source>
</evidence>
<comment type="subcellular location">
    <subcellularLocation>
        <location evidence="10">Endomembrane system</location>
        <topology evidence="10">Single-pass membrane protein</topology>
    </subcellularLocation>
    <subcellularLocation>
        <location evidence="1">Membrane</location>
        <topology evidence="1">Single-pass type I membrane protein</topology>
    </subcellularLocation>
</comment>
<evidence type="ECO:0000256" key="1">
    <source>
        <dbReference type="ARBA" id="ARBA00004479"/>
    </source>
</evidence>
<sequence length="650" mass="72658">MGAIKYMNEEEPLLFVDKFNEVWAMIKAFNDHYAREGLAQMPNGTWAYQTTWEKEGYTKMVELLLDMTEPIHAIGKVVTWDSGFCMASGMTALNAKGVYGQFLIKKRRFWLKHVPGELINEHMGGKSLGETETYVQDVDGMRFLVHCCRDADWTMKIMSTHGLLDENQDHPTWKKVNGYDHREALFGVPPYGGSIAQSVYYADSDLCDPTVDTRKGFPIRSKDSKGKMEPWPSPYILMVDRGGCSFVQKVRNAQRSGAAGVVIADNTCLCSNKDCVSANGQDVCQPAEPIMADDGSGGDISIPSFLMFKVDADEIKAELKANHVVQVEMQWSLPKPDDRVEYDLWTTPSDPVSKDFQRKFKPVAEALGNRAYFTPHMYIYDGIKSNCQGFDGENMCFNLCTNNGRYCATDPDNDLEKGISGADVVKESLRRICIWNHYGESDGVGKQWWEYVGDFMQRCDTPDFFADENCVKDSIKKAGIKEDVIDRCIRDSGGLEKDTPNTFLDLEIMSQVKRGVVILPTAFVNTVALRGGLSVDTVFSAVCNGYLEGTEPKICKECIGCGDFDKCIATKKCHNKSGGISTKTFMSSILMVSLIFGGIAFWHYRKTREDMRAQVRGILAEYMPLEGDDGNVGSPMDFARRGGTENLMMS</sequence>
<feature type="domain" description="Vacuolar sorting receptor thioredoxin-like" evidence="13">
    <location>
        <begin position="340"/>
        <end position="543"/>
    </location>
</feature>
<dbReference type="AlphaFoldDB" id="A0ABD3RCU4"/>
<evidence type="ECO:0000256" key="10">
    <source>
        <dbReference type="ARBA" id="ARBA00037847"/>
    </source>
</evidence>
<evidence type="ECO:0000256" key="2">
    <source>
        <dbReference type="ARBA" id="ARBA00022536"/>
    </source>
</evidence>
<keyword evidence="2" id="KW-0245">EGF-like domain</keyword>
<evidence type="ECO:0000256" key="6">
    <source>
        <dbReference type="ARBA" id="ARBA00022837"/>
    </source>
</evidence>
<evidence type="ECO:0000259" key="12">
    <source>
        <dbReference type="Pfam" id="PF02225"/>
    </source>
</evidence>